<organism evidence="5 6">
    <name type="scientific">Wickerhamomyces anomalus (strain ATCC 58044 / CBS 1984 / NCYC 433 / NRRL Y-366-8)</name>
    <name type="common">Yeast</name>
    <name type="synonym">Hansenula anomala</name>
    <dbReference type="NCBI Taxonomy" id="683960"/>
    <lineage>
        <taxon>Eukaryota</taxon>
        <taxon>Fungi</taxon>
        <taxon>Dikarya</taxon>
        <taxon>Ascomycota</taxon>
        <taxon>Saccharomycotina</taxon>
        <taxon>Saccharomycetes</taxon>
        <taxon>Phaffomycetales</taxon>
        <taxon>Wickerhamomycetaceae</taxon>
        <taxon>Wickerhamomyces</taxon>
    </lineage>
</organism>
<dbReference type="InterPro" id="IPR027353">
    <property type="entry name" value="NET_dom"/>
</dbReference>
<protein>
    <recommendedName>
        <fullName evidence="4">YEATS domain-containing protein</fullName>
    </recommendedName>
</protein>
<dbReference type="GO" id="GO:0031011">
    <property type="term" value="C:Ino80 complex"/>
    <property type="evidence" value="ECO:0007669"/>
    <property type="project" value="EnsemblFungi"/>
</dbReference>
<proteinExistence type="predicted"/>
<comment type="subcellular location">
    <subcellularLocation>
        <location evidence="2">Nucleus</location>
    </subcellularLocation>
</comment>
<dbReference type="InterPro" id="IPR038336">
    <property type="entry name" value="NET_sf"/>
</dbReference>
<evidence type="ECO:0000256" key="3">
    <source>
        <dbReference type="SAM" id="MobiDB-lite"/>
    </source>
</evidence>
<dbReference type="OrthoDB" id="1741717at2759"/>
<feature type="domain" description="YEATS" evidence="4">
    <location>
        <begin position="1"/>
        <end position="134"/>
    </location>
</feature>
<dbReference type="PANTHER" id="PTHR23195">
    <property type="entry name" value="YEATS DOMAIN"/>
    <property type="match status" value="1"/>
</dbReference>
<dbReference type="Proteomes" id="UP000094112">
    <property type="component" value="Unassembled WGS sequence"/>
</dbReference>
<dbReference type="InterPro" id="IPR038704">
    <property type="entry name" value="YEAST_sf"/>
</dbReference>
<dbReference type="Gene3D" id="2.60.40.1970">
    <property type="entry name" value="YEATS domain"/>
    <property type="match status" value="1"/>
</dbReference>
<dbReference type="GO" id="GO:0005669">
    <property type="term" value="C:transcription factor TFIID complex"/>
    <property type="evidence" value="ECO:0007669"/>
    <property type="project" value="EnsemblFungi"/>
</dbReference>
<dbReference type="AlphaFoldDB" id="A0A1E3PBJ0"/>
<dbReference type="InterPro" id="IPR005033">
    <property type="entry name" value="YEATS"/>
</dbReference>
<dbReference type="GeneID" id="30199787"/>
<dbReference type="PIRSF" id="PIRSF016551">
    <property type="entry name" value="SAS5/TFIID_14"/>
    <property type="match status" value="1"/>
</dbReference>
<dbReference type="Pfam" id="PF17035">
    <property type="entry name" value="BET"/>
    <property type="match status" value="1"/>
</dbReference>
<dbReference type="GO" id="GO:0005674">
    <property type="term" value="C:transcription factor TFIIF complex"/>
    <property type="evidence" value="ECO:0007669"/>
    <property type="project" value="EnsemblFungi"/>
</dbReference>
<dbReference type="EMBL" id="KV454208">
    <property type="protein sequence ID" value="ODQ62584.1"/>
    <property type="molecule type" value="Genomic_DNA"/>
</dbReference>
<evidence type="ECO:0000259" key="4">
    <source>
        <dbReference type="PROSITE" id="PS51037"/>
    </source>
</evidence>
<evidence type="ECO:0000256" key="1">
    <source>
        <dbReference type="ARBA" id="ARBA00023242"/>
    </source>
</evidence>
<gene>
    <name evidence="5" type="ORF">WICANDRAFT_38991</name>
</gene>
<dbReference type="GO" id="GO:0006338">
    <property type="term" value="P:chromatin remodeling"/>
    <property type="evidence" value="ECO:0007669"/>
    <property type="project" value="EnsemblFungi"/>
</dbReference>
<dbReference type="Gene3D" id="1.20.1270.220">
    <property type="match status" value="1"/>
</dbReference>
<keyword evidence="1 2" id="KW-0539">Nucleus</keyword>
<dbReference type="PROSITE" id="PS51037">
    <property type="entry name" value="YEATS"/>
    <property type="match status" value="1"/>
</dbReference>
<dbReference type="InterPro" id="IPR016665">
    <property type="entry name" value="Sas5/TAF14"/>
</dbReference>
<dbReference type="GO" id="GO:0016514">
    <property type="term" value="C:SWI/SNF complex"/>
    <property type="evidence" value="ECO:0007669"/>
    <property type="project" value="EnsemblFungi"/>
</dbReference>
<name>A0A1E3PBJ0_WICAA</name>
<keyword evidence="6" id="KW-1185">Reference proteome</keyword>
<feature type="region of interest" description="Disordered" evidence="3">
    <location>
        <begin position="139"/>
        <end position="172"/>
    </location>
</feature>
<dbReference type="STRING" id="683960.A0A1E3PBJ0"/>
<accession>A0A1E3PBJ0</accession>
<dbReference type="RefSeq" id="XP_019041791.1">
    <property type="nucleotide sequence ID" value="XM_019182541.1"/>
</dbReference>
<evidence type="ECO:0000256" key="2">
    <source>
        <dbReference type="PROSITE-ProRule" id="PRU00376"/>
    </source>
</evidence>
<dbReference type="GO" id="GO:0006355">
    <property type="term" value="P:regulation of DNA-templated transcription"/>
    <property type="evidence" value="ECO:0007669"/>
    <property type="project" value="InterPro"/>
</dbReference>
<evidence type="ECO:0000313" key="5">
    <source>
        <dbReference type="EMBL" id="ODQ62584.1"/>
    </source>
</evidence>
<evidence type="ECO:0000313" key="6">
    <source>
        <dbReference type="Proteomes" id="UP000094112"/>
    </source>
</evidence>
<sequence length="244" mass="27521">MAEVQRTIRIVTNQNIVEGAPVPAEGFPLRAWSIEIFLLNSEGKPIPATIFEKVTYHLHPTFANPTRVLKKAPFKISEEGWGEFELGLTLTFIEKSGERKLAHDLNFQQNRYEVDHVLNVPINKSANLRNLLAESGSVPDVDENIGDKRKQNNANDSKNKRSKLASSSMTNPIKGSVDLEKLAEGLTKLNEDDLLGVVQMVTDNRTPDMNIKNDVEEGEFTMDLYTLPDSLLKSLWEYVKKRTE</sequence>
<reference evidence="5 6" key="1">
    <citation type="journal article" date="2016" name="Proc. Natl. Acad. Sci. U.S.A.">
        <title>Comparative genomics of biotechnologically important yeasts.</title>
        <authorList>
            <person name="Riley R."/>
            <person name="Haridas S."/>
            <person name="Wolfe K.H."/>
            <person name="Lopes M.R."/>
            <person name="Hittinger C.T."/>
            <person name="Goeker M."/>
            <person name="Salamov A.A."/>
            <person name="Wisecaver J.H."/>
            <person name="Long T.M."/>
            <person name="Calvey C.H."/>
            <person name="Aerts A.L."/>
            <person name="Barry K.W."/>
            <person name="Choi C."/>
            <person name="Clum A."/>
            <person name="Coughlan A.Y."/>
            <person name="Deshpande S."/>
            <person name="Douglass A.P."/>
            <person name="Hanson S.J."/>
            <person name="Klenk H.-P."/>
            <person name="LaButti K.M."/>
            <person name="Lapidus A."/>
            <person name="Lindquist E.A."/>
            <person name="Lipzen A.M."/>
            <person name="Meier-Kolthoff J.P."/>
            <person name="Ohm R.A."/>
            <person name="Otillar R.P."/>
            <person name="Pangilinan J.L."/>
            <person name="Peng Y."/>
            <person name="Rokas A."/>
            <person name="Rosa C.A."/>
            <person name="Scheuner C."/>
            <person name="Sibirny A.A."/>
            <person name="Slot J.C."/>
            <person name="Stielow J.B."/>
            <person name="Sun H."/>
            <person name="Kurtzman C.P."/>
            <person name="Blackwell M."/>
            <person name="Grigoriev I.V."/>
            <person name="Jeffries T.W."/>
        </authorList>
    </citation>
    <scope>NUCLEOTIDE SEQUENCE [LARGE SCALE GENOMIC DNA]</scope>
    <source>
        <strain evidence="6">ATCC 58044 / CBS 1984 / NCYC 433 / NRRL Y-366-8</strain>
    </source>
</reference>
<dbReference type="Pfam" id="PF03366">
    <property type="entry name" value="YEATS"/>
    <property type="match status" value="1"/>
</dbReference>
<dbReference type="InterPro" id="IPR055129">
    <property type="entry name" value="YEATS_dom"/>
</dbReference>
<dbReference type="CDD" id="cd16905">
    <property type="entry name" value="YEATS_Taf14_like"/>
    <property type="match status" value="1"/>
</dbReference>